<gene>
    <name evidence="4" type="ORF">Tco_0772114</name>
</gene>
<dbReference type="Proteomes" id="UP001151760">
    <property type="component" value="Unassembled WGS sequence"/>
</dbReference>
<organism evidence="4 5">
    <name type="scientific">Tanacetum coccineum</name>
    <dbReference type="NCBI Taxonomy" id="301880"/>
    <lineage>
        <taxon>Eukaryota</taxon>
        <taxon>Viridiplantae</taxon>
        <taxon>Streptophyta</taxon>
        <taxon>Embryophyta</taxon>
        <taxon>Tracheophyta</taxon>
        <taxon>Spermatophyta</taxon>
        <taxon>Magnoliopsida</taxon>
        <taxon>eudicotyledons</taxon>
        <taxon>Gunneridae</taxon>
        <taxon>Pentapetalae</taxon>
        <taxon>asterids</taxon>
        <taxon>campanulids</taxon>
        <taxon>Asterales</taxon>
        <taxon>Asteraceae</taxon>
        <taxon>Asteroideae</taxon>
        <taxon>Anthemideae</taxon>
        <taxon>Anthemidinae</taxon>
        <taxon>Tanacetum</taxon>
    </lineage>
</organism>
<reference evidence="4" key="1">
    <citation type="journal article" date="2022" name="Int. J. Mol. Sci.">
        <title>Draft Genome of Tanacetum Coccineum: Genomic Comparison of Closely Related Tanacetum-Family Plants.</title>
        <authorList>
            <person name="Yamashiro T."/>
            <person name="Shiraishi A."/>
            <person name="Nakayama K."/>
            <person name="Satake H."/>
        </authorList>
    </citation>
    <scope>NUCLEOTIDE SEQUENCE</scope>
</reference>
<keyword evidence="1" id="KW-0479">Metal-binding</keyword>
<protein>
    <submittedName>
        <fullName evidence="4">Reverse transcriptase domain-containing protein</fullName>
    </submittedName>
</protein>
<dbReference type="SUPFAM" id="SSF50630">
    <property type="entry name" value="Acid proteases"/>
    <property type="match status" value="1"/>
</dbReference>
<evidence type="ECO:0000313" key="5">
    <source>
        <dbReference type="Proteomes" id="UP001151760"/>
    </source>
</evidence>
<evidence type="ECO:0000256" key="1">
    <source>
        <dbReference type="PROSITE-ProRule" id="PRU00047"/>
    </source>
</evidence>
<comment type="caution">
    <text evidence="4">The sequence shown here is derived from an EMBL/GenBank/DDBJ whole genome shotgun (WGS) entry which is preliminary data.</text>
</comment>
<feature type="region of interest" description="Disordered" evidence="2">
    <location>
        <begin position="69"/>
        <end position="102"/>
    </location>
</feature>
<dbReference type="CDD" id="cd00303">
    <property type="entry name" value="retropepsin_like"/>
    <property type="match status" value="1"/>
</dbReference>
<evidence type="ECO:0000256" key="2">
    <source>
        <dbReference type="SAM" id="MobiDB-lite"/>
    </source>
</evidence>
<dbReference type="GO" id="GO:0003964">
    <property type="term" value="F:RNA-directed DNA polymerase activity"/>
    <property type="evidence" value="ECO:0007669"/>
    <property type="project" value="UniProtKB-KW"/>
</dbReference>
<dbReference type="InterPro" id="IPR001969">
    <property type="entry name" value="Aspartic_peptidase_AS"/>
</dbReference>
<evidence type="ECO:0000313" key="4">
    <source>
        <dbReference type="EMBL" id="GJS89478.1"/>
    </source>
</evidence>
<dbReference type="SMART" id="SM00343">
    <property type="entry name" value="ZnF_C2HC"/>
    <property type="match status" value="2"/>
</dbReference>
<dbReference type="InterPro" id="IPR021109">
    <property type="entry name" value="Peptidase_aspartic_dom_sf"/>
</dbReference>
<keyword evidence="1" id="KW-0862">Zinc</keyword>
<evidence type="ECO:0000259" key="3">
    <source>
        <dbReference type="PROSITE" id="PS50158"/>
    </source>
</evidence>
<dbReference type="PANTHER" id="PTHR15503">
    <property type="entry name" value="LDOC1 RELATED"/>
    <property type="match status" value="1"/>
</dbReference>
<sequence length="415" mass="46414">MVRADHAAYTDRFHELARLVPHLVTPEGKRIERYVYGLTPQIRGIVVATEPQTIQKAMQIAGTLTDEALRNGSIKKNPGKRGNEGEPSKDRNVRDDNKRTRTGNAFAITANPIRRGYTGTALKCTTCNYHHSPETPCRTYFNCNRPRHFAKDCRVVPRNVNPINAKNPVARTCYECGSTKHIKATCPRLNQAQRLGGNHQNQVVVVNEGHGRGNQENQARGRAFMLGAKEARQDPNIVTGTFTLNDHYATALFDSGADYSFVSTTFIPLLDIEPNDLGFSYEIDIASGLIPFGSGSFNMIIGMDWLYNHKAKIICYEKVVRIPLSDGKVLRVIGEISDEKVRNLVSAKAKEQKREELVVVRDFPEVFLDDLSGLPLSREIKFRIELVPGAIPVARSPYRLAPSEMEELSGQLREL</sequence>
<dbReference type="Pfam" id="PF08284">
    <property type="entry name" value="RVP_2"/>
    <property type="match status" value="2"/>
</dbReference>
<keyword evidence="4" id="KW-0808">Transferase</keyword>
<dbReference type="InterPro" id="IPR032567">
    <property type="entry name" value="RTL1-rel"/>
</dbReference>
<accession>A0ABQ4ZKS3</accession>
<dbReference type="Gene3D" id="4.10.60.10">
    <property type="entry name" value="Zinc finger, CCHC-type"/>
    <property type="match status" value="1"/>
</dbReference>
<dbReference type="EMBL" id="BQNB010011353">
    <property type="protein sequence ID" value="GJS89478.1"/>
    <property type="molecule type" value="Genomic_DNA"/>
</dbReference>
<dbReference type="PROSITE" id="PS50158">
    <property type="entry name" value="ZF_CCHC"/>
    <property type="match status" value="1"/>
</dbReference>
<dbReference type="InterPro" id="IPR001878">
    <property type="entry name" value="Znf_CCHC"/>
</dbReference>
<feature type="domain" description="CCHC-type" evidence="3">
    <location>
        <begin position="173"/>
        <end position="188"/>
    </location>
</feature>
<feature type="compositionally biased region" description="Basic and acidic residues" evidence="2">
    <location>
        <begin position="81"/>
        <end position="99"/>
    </location>
</feature>
<dbReference type="PANTHER" id="PTHR15503:SF45">
    <property type="entry name" value="RNA-DIRECTED DNA POLYMERASE HOMOLOG"/>
    <property type="match status" value="1"/>
</dbReference>
<reference evidence="4" key="2">
    <citation type="submission" date="2022-01" db="EMBL/GenBank/DDBJ databases">
        <authorList>
            <person name="Yamashiro T."/>
            <person name="Shiraishi A."/>
            <person name="Satake H."/>
            <person name="Nakayama K."/>
        </authorList>
    </citation>
    <scope>NUCLEOTIDE SEQUENCE</scope>
</reference>
<dbReference type="PROSITE" id="PS00141">
    <property type="entry name" value="ASP_PROTEASE"/>
    <property type="match status" value="1"/>
</dbReference>
<keyword evidence="1" id="KW-0863">Zinc-finger</keyword>
<keyword evidence="4" id="KW-0695">RNA-directed DNA polymerase</keyword>
<proteinExistence type="predicted"/>
<keyword evidence="5" id="KW-1185">Reference proteome</keyword>
<name>A0ABQ4ZKS3_9ASTR</name>
<keyword evidence="4" id="KW-0548">Nucleotidyltransferase</keyword>